<evidence type="ECO:0000256" key="20">
    <source>
        <dbReference type="ARBA" id="ARBA00078938"/>
    </source>
</evidence>
<comment type="subcellular location">
    <subcellularLocation>
        <location evidence="2">Mitochondrion intermembrane space</location>
    </subcellularLocation>
</comment>
<keyword evidence="8 21" id="KW-0479">Metal-binding</keyword>
<dbReference type="AlphaFoldDB" id="A0A8H7BF92"/>
<evidence type="ECO:0000256" key="4">
    <source>
        <dbReference type="ARBA" id="ARBA00022448"/>
    </source>
</evidence>
<evidence type="ECO:0000256" key="5">
    <source>
        <dbReference type="ARBA" id="ARBA00022617"/>
    </source>
</evidence>
<keyword evidence="12" id="KW-0496">Mitochondrion</keyword>
<protein>
    <recommendedName>
        <fullName evidence="17">L-lactate dehydrogenase (cytochrome)</fullName>
        <ecNumber evidence="16">1.1.2.3</ecNumber>
    </recommendedName>
    <alternativeName>
        <fullName evidence="19">Cytochrome b2</fullName>
    </alternativeName>
    <alternativeName>
        <fullName evidence="18">Flavocytochrome b2</fullName>
    </alternativeName>
    <alternativeName>
        <fullName evidence="20">L-lactate ferricytochrome c oxidoreductase</fullName>
    </alternativeName>
</protein>
<sequence length="498" mass="56139">MKIISLAEVEKHNQRNDLWVIIHGKVYDLTEFLAKHPGGPNIILKYAGKDATEAYDDVHPPDMINRFLGDDLCLGSIEPHHMVVSKKKNQEETEEDRRIRLARENAPRLDEMYNAFDFESVAKTVLRKEAWAYYSAGADDEITMRENHSAFQRIWFRPRVMVNVKNIDTRTTMLGTQVSLPLYISAAALSKLGHPEGEMVLTRAAGRTGIIQMVPVLSSCSMDEIVASRRENQTQWLQLYVNSDRAVTKRLVQNAERQGFRGLFITVDTPHLGRREKDMRQKYTQAAAIARERNELNEDLNRGAAGALTAFIDPSLCWDDIEWFQRITSMPILLKGIQTTEDAVKAAKLGCKGVVLSNHGGRQLDFAPSPIEILADVKDALRREGLDKDFEIYIDGGIRRGTDIFKAIALGAKGVGIGRPSLYAMSAYGDEGVVRLIQLLQSELEMCMRFMGTPTIADIKRESVNVRNLKDHFAAIPTDYLAKYAYEKMNPRGSHSKL</sequence>
<evidence type="ECO:0000313" key="24">
    <source>
        <dbReference type="EMBL" id="KAF7721053.1"/>
    </source>
</evidence>
<proteinExistence type="inferred from homology"/>
<evidence type="ECO:0000256" key="17">
    <source>
        <dbReference type="ARBA" id="ARBA00068515"/>
    </source>
</evidence>
<evidence type="ECO:0000313" key="25">
    <source>
        <dbReference type="Proteomes" id="UP000605846"/>
    </source>
</evidence>
<dbReference type="SUPFAM" id="SSF51395">
    <property type="entry name" value="FMN-linked oxidoreductases"/>
    <property type="match status" value="1"/>
</dbReference>
<reference evidence="24" key="1">
    <citation type="submission" date="2020-01" db="EMBL/GenBank/DDBJ databases">
        <title>Genome Sequencing of Three Apophysomyces-Like Fungal Strains Confirms a Novel Fungal Genus in the Mucoromycota with divergent Burkholderia-like Endosymbiotic Bacteria.</title>
        <authorList>
            <person name="Stajich J.E."/>
            <person name="Macias A.M."/>
            <person name="Carter-House D."/>
            <person name="Lovett B."/>
            <person name="Kasson L.R."/>
            <person name="Berry K."/>
            <person name="Grigoriev I."/>
            <person name="Chang Y."/>
            <person name="Spatafora J."/>
            <person name="Kasson M.T."/>
        </authorList>
    </citation>
    <scope>NUCLEOTIDE SEQUENCE</scope>
    <source>
        <strain evidence="24">NRRL A-21654</strain>
    </source>
</reference>
<evidence type="ECO:0000256" key="21">
    <source>
        <dbReference type="RuleBase" id="RU362121"/>
    </source>
</evidence>
<name>A0A8H7BF92_9FUNG</name>
<dbReference type="InterPro" id="IPR037396">
    <property type="entry name" value="FMN_HAD"/>
</dbReference>
<comment type="caution">
    <text evidence="24">The sequence shown here is derived from an EMBL/GenBank/DDBJ whole genome shotgun (WGS) entry which is preliminary data.</text>
</comment>
<dbReference type="GO" id="GO:0020037">
    <property type="term" value="F:heme binding"/>
    <property type="evidence" value="ECO:0007669"/>
    <property type="project" value="UniProtKB-UniRule"/>
</dbReference>
<dbReference type="FunFam" id="3.20.20.70:FF:000062">
    <property type="entry name" value="Cytochrome b2, mitochondrial, putative"/>
    <property type="match status" value="1"/>
</dbReference>
<evidence type="ECO:0000256" key="13">
    <source>
        <dbReference type="ARBA" id="ARBA00052399"/>
    </source>
</evidence>
<dbReference type="FunFam" id="3.10.120.10:FF:000009">
    <property type="entry name" value="Cytochrome b2, mitochondrial, putative"/>
    <property type="match status" value="1"/>
</dbReference>
<comment type="similarity">
    <text evidence="14">In the C-terminal section; belongs to the FMN-dependent alpha-hydroxy acid dehydrogenase family.</text>
</comment>
<gene>
    <name evidence="24" type="ORF">EC973_005518</name>
</gene>
<dbReference type="CDD" id="cd02922">
    <property type="entry name" value="FCB2_FMN"/>
    <property type="match status" value="1"/>
</dbReference>
<evidence type="ECO:0000256" key="6">
    <source>
        <dbReference type="ARBA" id="ARBA00022630"/>
    </source>
</evidence>
<evidence type="ECO:0000256" key="1">
    <source>
        <dbReference type="ARBA" id="ARBA00001917"/>
    </source>
</evidence>
<dbReference type="InterPro" id="IPR018506">
    <property type="entry name" value="Cyt_B5_heme-BS"/>
</dbReference>
<dbReference type="SMART" id="SM01117">
    <property type="entry name" value="Cyt-b5"/>
    <property type="match status" value="1"/>
</dbReference>
<dbReference type="Gene3D" id="3.10.120.10">
    <property type="entry name" value="Cytochrome b5-like heme/steroid binding domain"/>
    <property type="match status" value="1"/>
</dbReference>
<keyword evidence="5 21" id="KW-0349">Heme</keyword>
<dbReference type="GO" id="GO:0004460">
    <property type="term" value="F:L-lactate dehydrogenase (cytochrome) activity"/>
    <property type="evidence" value="ECO:0007669"/>
    <property type="project" value="UniProtKB-EC"/>
</dbReference>
<evidence type="ECO:0000256" key="19">
    <source>
        <dbReference type="ARBA" id="ARBA00078774"/>
    </source>
</evidence>
<evidence type="ECO:0000256" key="14">
    <source>
        <dbReference type="ARBA" id="ARBA00061137"/>
    </source>
</evidence>
<dbReference type="InterPro" id="IPR000262">
    <property type="entry name" value="FMN-dep_DH"/>
</dbReference>
<dbReference type="PROSITE" id="PS51349">
    <property type="entry name" value="FMN_HYDROXY_ACID_DH_2"/>
    <property type="match status" value="1"/>
</dbReference>
<keyword evidence="9" id="KW-0809">Transit peptide</keyword>
<dbReference type="OrthoDB" id="1925334at2759"/>
<evidence type="ECO:0000256" key="12">
    <source>
        <dbReference type="ARBA" id="ARBA00023128"/>
    </source>
</evidence>
<evidence type="ECO:0000256" key="9">
    <source>
        <dbReference type="ARBA" id="ARBA00022946"/>
    </source>
</evidence>
<comment type="catalytic activity">
    <reaction evidence="13">
        <text>(S)-lactate + 2 Fe(III)-[cytochrome c] = 2 Fe(II)-[cytochrome c] + pyruvate + 2 H(+)</text>
        <dbReference type="Rhea" id="RHEA:19909"/>
        <dbReference type="Rhea" id="RHEA-COMP:10350"/>
        <dbReference type="Rhea" id="RHEA-COMP:14399"/>
        <dbReference type="ChEBI" id="CHEBI:15361"/>
        <dbReference type="ChEBI" id="CHEBI:15378"/>
        <dbReference type="ChEBI" id="CHEBI:16651"/>
        <dbReference type="ChEBI" id="CHEBI:29033"/>
        <dbReference type="ChEBI" id="CHEBI:29034"/>
        <dbReference type="EC" id="1.1.2.3"/>
    </reaction>
    <physiologicalReaction direction="left-to-right" evidence="13">
        <dbReference type="Rhea" id="RHEA:19910"/>
    </physiologicalReaction>
</comment>
<dbReference type="Pfam" id="PF00173">
    <property type="entry name" value="Cyt-b5"/>
    <property type="match status" value="1"/>
</dbReference>
<comment type="similarity">
    <text evidence="15">In the N-terminal section; belongs to the cytochrome b5 family.</text>
</comment>
<keyword evidence="25" id="KW-1185">Reference proteome</keyword>
<dbReference type="PROSITE" id="PS50255">
    <property type="entry name" value="CYTOCHROME_B5_2"/>
    <property type="match status" value="1"/>
</dbReference>
<dbReference type="Gene3D" id="3.20.20.70">
    <property type="entry name" value="Aldolase class I"/>
    <property type="match status" value="1"/>
</dbReference>
<evidence type="ECO:0000256" key="3">
    <source>
        <dbReference type="ARBA" id="ARBA00011881"/>
    </source>
</evidence>
<dbReference type="EC" id="1.1.2.3" evidence="16"/>
<accession>A0A8H7BF92</accession>
<dbReference type="Pfam" id="PF01070">
    <property type="entry name" value="FMN_dh"/>
    <property type="match status" value="1"/>
</dbReference>
<keyword evidence="7" id="KW-0288">FMN</keyword>
<dbReference type="InterPro" id="IPR008259">
    <property type="entry name" value="FMN_hydac_DH_AS"/>
</dbReference>
<keyword evidence="10" id="KW-0560">Oxidoreductase</keyword>
<dbReference type="InterPro" id="IPR036400">
    <property type="entry name" value="Cyt_B5-like_heme/steroid_sf"/>
</dbReference>
<feature type="domain" description="FMN hydroxy acid dehydrogenase" evidence="23">
    <location>
        <begin position="107"/>
        <end position="469"/>
    </location>
</feature>
<dbReference type="GO" id="GO:0005758">
    <property type="term" value="C:mitochondrial intermembrane space"/>
    <property type="evidence" value="ECO:0007669"/>
    <property type="project" value="UniProtKB-SubCell"/>
</dbReference>
<comment type="cofactor">
    <cofactor evidence="1">
        <name>FMN</name>
        <dbReference type="ChEBI" id="CHEBI:58210"/>
    </cofactor>
</comment>
<evidence type="ECO:0000259" key="22">
    <source>
        <dbReference type="PROSITE" id="PS50255"/>
    </source>
</evidence>
<feature type="domain" description="Cytochrome b5 heme-binding" evidence="22">
    <location>
        <begin position="1"/>
        <end position="78"/>
    </location>
</feature>
<dbReference type="InterPro" id="IPR037458">
    <property type="entry name" value="L-MDH/L-LDH_FMN-bd"/>
</dbReference>
<evidence type="ECO:0000256" key="15">
    <source>
        <dbReference type="ARBA" id="ARBA00061589"/>
    </source>
</evidence>
<evidence type="ECO:0000259" key="23">
    <source>
        <dbReference type="PROSITE" id="PS51349"/>
    </source>
</evidence>
<evidence type="ECO:0000256" key="8">
    <source>
        <dbReference type="ARBA" id="ARBA00022723"/>
    </source>
</evidence>
<dbReference type="Proteomes" id="UP000605846">
    <property type="component" value="Unassembled WGS sequence"/>
</dbReference>
<evidence type="ECO:0000256" key="16">
    <source>
        <dbReference type="ARBA" id="ARBA00066458"/>
    </source>
</evidence>
<organism evidence="24 25">
    <name type="scientific">Apophysomyces ossiformis</name>
    <dbReference type="NCBI Taxonomy" id="679940"/>
    <lineage>
        <taxon>Eukaryota</taxon>
        <taxon>Fungi</taxon>
        <taxon>Fungi incertae sedis</taxon>
        <taxon>Mucoromycota</taxon>
        <taxon>Mucoromycotina</taxon>
        <taxon>Mucoromycetes</taxon>
        <taxon>Mucorales</taxon>
        <taxon>Mucorineae</taxon>
        <taxon>Mucoraceae</taxon>
        <taxon>Apophysomyces</taxon>
    </lineage>
</organism>
<evidence type="ECO:0000256" key="11">
    <source>
        <dbReference type="ARBA" id="ARBA00023004"/>
    </source>
</evidence>
<keyword evidence="4" id="KW-0813">Transport</keyword>
<dbReference type="PROSITE" id="PS00557">
    <property type="entry name" value="FMN_HYDROXY_ACID_DH_1"/>
    <property type="match status" value="1"/>
</dbReference>
<dbReference type="InterPro" id="IPR001199">
    <property type="entry name" value="Cyt_B5-like_heme/steroid-bd"/>
</dbReference>
<evidence type="ECO:0000256" key="18">
    <source>
        <dbReference type="ARBA" id="ARBA00075949"/>
    </source>
</evidence>
<dbReference type="PROSITE" id="PS00191">
    <property type="entry name" value="CYTOCHROME_B5_1"/>
    <property type="match status" value="1"/>
</dbReference>
<comment type="subunit">
    <text evidence="3">Homotetramer.</text>
</comment>
<dbReference type="PANTHER" id="PTHR10578">
    <property type="entry name" value="S -2-HYDROXY-ACID OXIDASE-RELATED"/>
    <property type="match status" value="1"/>
</dbReference>
<comment type="similarity">
    <text evidence="21">Belongs to the cytochrome b5 family.</text>
</comment>
<dbReference type="EMBL" id="JABAYA010000313">
    <property type="protein sequence ID" value="KAF7721053.1"/>
    <property type="molecule type" value="Genomic_DNA"/>
</dbReference>
<keyword evidence="11 21" id="KW-0408">Iron</keyword>
<dbReference type="PRINTS" id="PR00363">
    <property type="entry name" value="CYTOCHROMEB5"/>
</dbReference>
<keyword evidence="6" id="KW-0285">Flavoprotein</keyword>
<evidence type="ECO:0000256" key="7">
    <source>
        <dbReference type="ARBA" id="ARBA00022643"/>
    </source>
</evidence>
<dbReference type="PANTHER" id="PTHR10578:SF148">
    <property type="entry name" value="L-LACTATE DEHYDROGENASE (CYTOCHROME)"/>
    <property type="match status" value="1"/>
</dbReference>
<dbReference type="SUPFAM" id="SSF55856">
    <property type="entry name" value="Cytochrome b5-like heme/steroid binding domain"/>
    <property type="match status" value="1"/>
</dbReference>
<evidence type="ECO:0000256" key="10">
    <source>
        <dbReference type="ARBA" id="ARBA00023002"/>
    </source>
</evidence>
<dbReference type="GO" id="GO:0046872">
    <property type="term" value="F:metal ion binding"/>
    <property type="evidence" value="ECO:0007669"/>
    <property type="project" value="UniProtKB-UniRule"/>
</dbReference>
<dbReference type="InterPro" id="IPR013785">
    <property type="entry name" value="Aldolase_TIM"/>
</dbReference>
<evidence type="ECO:0000256" key="2">
    <source>
        <dbReference type="ARBA" id="ARBA00004569"/>
    </source>
</evidence>